<protein>
    <recommendedName>
        <fullName evidence="4">AAA family ATPase</fullName>
    </recommendedName>
</protein>
<dbReference type="InterPro" id="IPR027417">
    <property type="entry name" value="P-loop_NTPase"/>
</dbReference>
<keyword evidence="3" id="KW-1185">Reference proteome</keyword>
<evidence type="ECO:0000313" key="3">
    <source>
        <dbReference type="Proteomes" id="UP000584670"/>
    </source>
</evidence>
<evidence type="ECO:0008006" key="4">
    <source>
        <dbReference type="Google" id="ProtNLM"/>
    </source>
</evidence>
<name>A0A7X1JAZ1_9ACTN</name>
<dbReference type="Gene3D" id="3.40.50.300">
    <property type="entry name" value="P-loop containing nucleotide triphosphate hydrolases"/>
    <property type="match status" value="1"/>
</dbReference>
<dbReference type="EMBL" id="JACMSF010000031">
    <property type="protein sequence ID" value="MBC2904932.1"/>
    <property type="molecule type" value="Genomic_DNA"/>
</dbReference>
<evidence type="ECO:0000313" key="2">
    <source>
        <dbReference type="EMBL" id="MBC2904932.1"/>
    </source>
</evidence>
<feature type="region of interest" description="Disordered" evidence="1">
    <location>
        <begin position="1"/>
        <end position="21"/>
    </location>
</feature>
<evidence type="ECO:0000256" key="1">
    <source>
        <dbReference type="SAM" id="MobiDB-lite"/>
    </source>
</evidence>
<sequence>MYQNSTEAAPDDKGGLEPSERLYTETAPTLPGDARELPAAQLGLLVEAYDLFAADQFKRAAVLGLVPESQRVSFEAQCNDFRGSVHAEANFRLAQLKAKKEAEDRFQQEEALRNGVTGTWGRIDPLKALEAASSLRIPEVGRFTRCGDEPDHGVFYLGCLNEVHGESESGKSLFVLHVVAQELIAGHGVVYVDYESDEGDVYARLQNLMGVEQNVLAGDLFRYHRPNGPMTPIEQAQFMKSVGLGGSMAVFDGVTEGMSLEGLDGRLEKDVARWHAKTTKWLTHNGWCVAAIDHTPHDATRTLGSQHKRAAIGGVSYLVEQVHQVGTGQRGVLRLSVDKDRPGSVRREAAPGKRPQWRGDLVIDWTTGRVRPDIALFPTSKVESGDKGYEAPPEKVCRAVLEYVGAHPESSGKTDIRDAVRGRAAMIGRCVDWLAEKGFLERRGNGKNVQYVATDKPFDQERQG</sequence>
<gene>
    <name evidence="2" type="ORF">H4N64_25765</name>
</gene>
<comment type="caution">
    <text evidence="2">The sequence shown here is derived from an EMBL/GenBank/DDBJ whole genome shotgun (WGS) entry which is preliminary data.</text>
</comment>
<accession>A0A7X1JAZ1</accession>
<dbReference type="SUPFAM" id="SSF52540">
    <property type="entry name" value="P-loop containing nucleoside triphosphate hydrolases"/>
    <property type="match status" value="1"/>
</dbReference>
<dbReference type="RefSeq" id="WP_186284797.1">
    <property type="nucleotide sequence ID" value="NZ_JACMSF010000031.1"/>
</dbReference>
<dbReference type="Proteomes" id="UP000584670">
    <property type="component" value="Unassembled WGS sequence"/>
</dbReference>
<proteinExistence type="predicted"/>
<dbReference type="AlphaFoldDB" id="A0A7X1JAZ1"/>
<organism evidence="2 3">
    <name type="scientific">Streptomyces cupreus</name>
    <dbReference type="NCBI Taxonomy" id="2759956"/>
    <lineage>
        <taxon>Bacteria</taxon>
        <taxon>Bacillati</taxon>
        <taxon>Actinomycetota</taxon>
        <taxon>Actinomycetes</taxon>
        <taxon>Kitasatosporales</taxon>
        <taxon>Streptomycetaceae</taxon>
        <taxon>Streptomyces</taxon>
    </lineage>
</organism>
<feature type="compositionally biased region" description="Basic and acidic residues" evidence="1">
    <location>
        <begin position="10"/>
        <end position="21"/>
    </location>
</feature>
<reference evidence="2 3" key="1">
    <citation type="submission" date="2020-08" db="EMBL/GenBank/DDBJ databases">
        <title>Streptomyces sp. PSKA01 genome sequencing and assembly.</title>
        <authorList>
            <person name="Mandal S."/>
            <person name="Maiti P.K."/>
            <person name="Das P."/>
        </authorList>
    </citation>
    <scope>NUCLEOTIDE SEQUENCE [LARGE SCALE GENOMIC DNA]</scope>
    <source>
        <strain evidence="2 3">PSKA01</strain>
    </source>
</reference>